<dbReference type="SUPFAM" id="SSF158745">
    <property type="entry name" value="LanC-like"/>
    <property type="match status" value="1"/>
</dbReference>
<dbReference type="Pfam" id="PF13575">
    <property type="entry name" value="DUF4135"/>
    <property type="match status" value="1"/>
</dbReference>
<dbReference type="CDD" id="cd04792">
    <property type="entry name" value="LanM-like"/>
    <property type="match status" value="1"/>
</dbReference>
<dbReference type="SMART" id="SM01260">
    <property type="entry name" value="LANC_like"/>
    <property type="match status" value="1"/>
</dbReference>
<dbReference type="InterPro" id="IPR017146">
    <property type="entry name" value="Lanti_2_LanM"/>
</dbReference>
<dbReference type="Gene3D" id="1.50.10.10">
    <property type="match status" value="1"/>
</dbReference>
<sequence>MFDIENLLYSFERKQKTTQRRDLLLLEQNIESLYKNKTVLLESNLKHILSINSISQYKELYVQFSTQSKNKLCIYSKIQKEIAKQKVNKKERTLDLGAIFLQKVSLYFQERLCQSRRYQNLKHIIQDEHLFLKDLIQQFKSQVQKISYRTLVFDFHLSKQNKSVLGRTEKEQLINYNQKMLMDEQFVLDFFNRYPCLLRSISNEMRKSKKIILELFDRYEKDKVVIAKNTLRVDIISKVKKIKLGLGDPHCDGRRAIAIQLEHGKIMYKPRDSSPEFFYSMLINKWNSVIKDPNYVIKVPKGIYKEEYSWIEYIPFNECKYTIDIHSFYKRMGVQMAFLYALNATDLHFENIIAHGSHPVLIDLECLFSIPLSNRNPSNILGAHYKIQNQIARSICSIGLLPTSNEPTKDISGIGTGMSNKIVVKSPQITKNDQTEIKIKNLDLNYTMFKPNQPKFKGKKILVSNYIDDILQGFEKAYQYIEQDKVQFIREISNQKLHVRYLAKSTNKYTSTLDLSYHPRFLHHAMDRELFLLKACEPLNRSNHNISIQKNEFRELLNGDIPYFTVDIHAKDLIASNHKRIKKVFSYSPFHYVCEKIKTFCTNDLNFQMEIIRMSFLTSHAEKKTVQKQAVPLKKSIQKFQQKDFCITKAKEIGDYLFSIATTGTNFEKRNICWLQSSAKTENTKILKVMDDTLYDGITGMAVMYLLLWRVTKDYKYLRIAEDMMEDMMCRFQSNQLHLPSHSIGAFSGISSILYASLSFYFYTQNEKYILFSYAMIEDISNLLQLDRHYDIIGGVAGLLLVLIKFYEITRDQDILEVAKSCGNFLINQAIHINNNEVGWKGISQKLLTGFSHGNAGIIFALQRLYTYNKDEEIVNIIRKALSFENNNKVNTFWIDLRKSNKQIDAMTWCHGSPGILLSRLELQKSIHVSFSQQIQLDITFALSNILQHGFHNDNSLCHGRIGNILILLQYARRVHDKKLQKASQNLICEIVKEMRFESENPLNPRENIGIMTGLAGVVYALLYVCDDTLPNIMTLG</sequence>
<dbReference type="GO" id="GO:0005975">
    <property type="term" value="P:carbohydrate metabolic process"/>
    <property type="evidence" value="ECO:0007669"/>
    <property type="project" value="InterPro"/>
</dbReference>
<proteinExistence type="predicted"/>
<feature type="binding site" evidence="1">
    <location>
        <position position="910"/>
    </location>
    <ligand>
        <name>Zn(2+)</name>
        <dbReference type="ChEBI" id="CHEBI:29105"/>
    </ligand>
</feature>
<accession>A0A9W5V5N7</accession>
<dbReference type="AlphaFoldDB" id="A0A9W5V5N7"/>
<dbReference type="GO" id="GO:0031179">
    <property type="term" value="P:peptide modification"/>
    <property type="evidence" value="ECO:0007669"/>
    <property type="project" value="InterPro"/>
</dbReference>
<dbReference type="PIRSF" id="PIRSF037228">
    <property type="entry name" value="Lant_mod_RumM"/>
    <property type="match status" value="1"/>
</dbReference>
<dbReference type="EMBL" id="AHFL01000083">
    <property type="protein sequence ID" value="EOO58623.1"/>
    <property type="molecule type" value="Genomic_DNA"/>
</dbReference>
<reference evidence="3 4" key="1">
    <citation type="submission" date="2012-12" db="EMBL/GenBank/DDBJ databases">
        <title>The Genome Sequence of Bacillus cereus VD196.</title>
        <authorList>
            <consortium name="The Broad Institute Genome Sequencing Platform"/>
            <consortium name="The Broad Institute Genome Sequencing Center for Infectious Disease"/>
            <person name="Feldgarden M."/>
            <person name="Van der Auwera G.A."/>
            <person name="Mahillon J."/>
            <person name="Duprez V."/>
            <person name="Timmery S."/>
            <person name="Mattelet C."/>
            <person name="Dierick K."/>
            <person name="Sun M."/>
            <person name="Yu Z."/>
            <person name="Zhu L."/>
            <person name="Hu X."/>
            <person name="Shank E.B."/>
            <person name="Swiecicka I."/>
            <person name="Hansen B.M."/>
            <person name="Andrup L."/>
            <person name="Walker B."/>
            <person name="Young S.K."/>
            <person name="Zeng Q."/>
            <person name="Gargeya S."/>
            <person name="Fitzgerald M."/>
            <person name="Haas B."/>
            <person name="Abouelleil A."/>
            <person name="Alvarado L."/>
            <person name="Arachchi H.M."/>
            <person name="Berlin A.M."/>
            <person name="Chapman S.B."/>
            <person name="Dewar J."/>
            <person name="Goldberg J."/>
            <person name="Griggs A."/>
            <person name="Gujja S."/>
            <person name="Hansen M."/>
            <person name="Howarth C."/>
            <person name="Imamovic A."/>
            <person name="Larimer J."/>
            <person name="McCowan C."/>
            <person name="Murphy C."/>
            <person name="Neiman D."/>
            <person name="Pearson M."/>
            <person name="Priest M."/>
            <person name="Roberts A."/>
            <person name="Saif S."/>
            <person name="Shea T."/>
            <person name="Sisk P."/>
            <person name="Sykes S."/>
            <person name="Wortman J."/>
            <person name="Nusbaum C."/>
            <person name="Birren B."/>
        </authorList>
    </citation>
    <scope>NUCLEOTIDE SEQUENCE [LARGE SCALE GENOMIC DNA]</scope>
    <source>
        <strain evidence="3 4">VD196</strain>
    </source>
</reference>
<evidence type="ECO:0000259" key="2">
    <source>
        <dbReference type="Pfam" id="PF13575"/>
    </source>
</evidence>
<feature type="binding site" evidence="1">
    <location>
        <position position="958"/>
    </location>
    <ligand>
        <name>Zn(2+)</name>
        <dbReference type="ChEBI" id="CHEBI:29105"/>
    </ligand>
</feature>
<organism evidence="3 4">
    <name type="scientific">Bacillus cereus VD196</name>
    <dbReference type="NCBI Taxonomy" id="1053243"/>
    <lineage>
        <taxon>Bacteria</taxon>
        <taxon>Bacillati</taxon>
        <taxon>Bacillota</taxon>
        <taxon>Bacilli</taxon>
        <taxon>Bacillales</taxon>
        <taxon>Bacillaceae</taxon>
        <taxon>Bacillus</taxon>
        <taxon>Bacillus cereus group</taxon>
    </lineage>
</organism>
<dbReference type="InterPro" id="IPR025410">
    <property type="entry name" value="Lant_dehyd"/>
</dbReference>
<dbReference type="Pfam" id="PF05147">
    <property type="entry name" value="LANC_like"/>
    <property type="match status" value="1"/>
</dbReference>
<feature type="domain" description="Lantibiotic biosynthesis protein dehydration" evidence="2">
    <location>
        <begin position="194"/>
        <end position="566"/>
    </location>
</feature>
<evidence type="ECO:0000256" key="1">
    <source>
        <dbReference type="PIRSR" id="PIRSR607822-1"/>
    </source>
</evidence>
<evidence type="ECO:0000313" key="3">
    <source>
        <dbReference type="EMBL" id="EOO58623.1"/>
    </source>
</evidence>
<dbReference type="GO" id="GO:0005886">
    <property type="term" value="C:plasma membrane"/>
    <property type="evidence" value="ECO:0007669"/>
    <property type="project" value="TreeGrafter"/>
</dbReference>
<dbReference type="PANTHER" id="PTHR12736">
    <property type="entry name" value="LANC-LIKE PROTEIN"/>
    <property type="match status" value="1"/>
</dbReference>
<dbReference type="GO" id="GO:0046872">
    <property type="term" value="F:metal ion binding"/>
    <property type="evidence" value="ECO:0007669"/>
    <property type="project" value="UniProtKB-KW"/>
</dbReference>
<dbReference type="InterPro" id="IPR012341">
    <property type="entry name" value="6hp_glycosidase-like_sf"/>
</dbReference>
<dbReference type="NCBIfam" id="TIGR03897">
    <property type="entry name" value="lanti_2_LanM"/>
    <property type="match status" value="1"/>
</dbReference>
<dbReference type="PANTHER" id="PTHR12736:SF7">
    <property type="entry name" value="LANC-LIKE PROTEIN 3"/>
    <property type="match status" value="1"/>
</dbReference>
<keyword evidence="1" id="KW-0479">Metal-binding</keyword>
<gene>
    <name evidence="3" type="ORF">IKE_06238</name>
</gene>
<name>A0A9W5V5N7_BACCE</name>
<dbReference type="Proteomes" id="UP000014023">
    <property type="component" value="Unassembled WGS sequence"/>
</dbReference>
<dbReference type="RefSeq" id="WP_016126205.1">
    <property type="nucleotide sequence ID" value="NZ_KB976272.1"/>
</dbReference>
<comment type="caution">
    <text evidence="3">The sequence shown here is derived from an EMBL/GenBank/DDBJ whole genome shotgun (WGS) entry which is preliminary data.</text>
</comment>
<dbReference type="PRINTS" id="PR01950">
    <property type="entry name" value="LANCSUPER"/>
</dbReference>
<keyword evidence="1" id="KW-0862">Zinc</keyword>
<evidence type="ECO:0000313" key="4">
    <source>
        <dbReference type="Proteomes" id="UP000014023"/>
    </source>
</evidence>
<dbReference type="InterPro" id="IPR007822">
    <property type="entry name" value="LANC-like"/>
</dbReference>
<protein>
    <submittedName>
        <fullName evidence="3">Type 2 lantibiotic biosynthesis protein LanM</fullName>
    </submittedName>
</protein>
<dbReference type="PRINTS" id="PR01955">
    <property type="entry name" value="LANCFRANKIA"/>
</dbReference>
<feature type="binding site" evidence="1">
    <location>
        <position position="959"/>
    </location>
    <ligand>
        <name>Zn(2+)</name>
        <dbReference type="ChEBI" id="CHEBI:29105"/>
    </ligand>
</feature>